<name>A0ABR2YN93_9CHLO</name>
<keyword evidence="2 8" id="KW-0732">Signal</keyword>
<accession>A0ABR2YN93</accession>
<dbReference type="InterPro" id="IPR029048">
    <property type="entry name" value="HSP70_C_sf"/>
</dbReference>
<dbReference type="PROSITE" id="PS01036">
    <property type="entry name" value="HSP70_3"/>
    <property type="match status" value="1"/>
</dbReference>
<evidence type="ECO:0000256" key="1">
    <source>
        <dbReference type="ARBA" id="ARBA00004319"/>
    </source>
</evidence>
<dbReference type="Gene3D" id="3.90.640.10">
    <property type="entry name" value="Actin, Chain A, domain 4"/>
    <property type="match status" value="1"/>
</dbReference>
<feature type="chain" id="PRO_5045634105" description="HSP70-domain-containing protein" evidence="8">
    <location>
        <begin position="32"/>
        <end position="909"/>
    </location>
</feature>
<evidence type="ECO:0000256" key="4">
    <source>
        <dbReference type="ARBA" id="ARBA00022824"/>
    </source>
</evidence>
<dbReference type="InterPro" id="IPR029047">
    <property type="entry name" value="HSP70_peptide-bd_sf"/>
</dbReference>
<feature type="compositionally biased region" description="Low complexity" evidence="7">
    <location>
        <begin position="608"/>
        <end position="617"/>
    </location>
</feature>
<evidence type="ECO:0000256" key="2">
    <source>
        <dbReference type="ARBA" id="ARBA00022729"/>
    </source>
</evidence>
<evidence type="ECO:0000256" key="6">
    <source>
        <dbReference type="ARBA" id="ARBA00023186"/>
    </source>
</evidence>
<feature type="region of interest" description="Disordered" evidence="7">
    <location>
        <begin position="840"/>
        <end position="909"/>
    </location>
</feature>
<dbReference type="PANTHER" id="PTHR45639">
    <property type="entry name" value="HSC70CB, ISOFORM G-RELATED"/>
    <property type="match status" value="1"/>
</dbReference>
<dbReference type="Gene3D" id="1.20.1270.10">
    <property type="match status" value="1"/>
</dbReference>
<keyword evidence="5" id="KW-0067">ATP-binding</keyword>
<keyword evidence="4" id="KW-0256">Endoplasmic reticulum</keyword>
<comment type="subcellular location">
    <subcellularLocation>
        <location evidence="1">Endoplasmic reticulum lumen</location>
    </subcellularLocation>
</comment>
<evidence type="ECO:0000313" key="9">
    <source>
        <dbReference type="EMBL" id="KAK9908046.1"/>
    </source>
</evidence>
<evidence type="ECO:0000313" key="10">
    <source>
        <dbReference type="Proteomes" id="UP001491310"/>
    </source>
</evidence>
<feature type="compositionally biased region" description="Basic and acidic residues" evidence="7">
    <location>
        <begin position="619"/>
        <end position="630"/>
    </location>
</feature>
<comment type="caution">
    <text evidence="9">The sequence shown here is derived from an EMBL/GenBank/DDBJ whole genome shotgun (WGS) entry which is preliminary data.</text>
</comment>
<dbReference type="CDD" id="cd10230">
    <property type="entry name" value="ASKHA_NBD_HSP70_HYOU1"/>
    <property type="match status" value="1"/>
</dbReference>
<feature type="compositionally biased region" description="Acidic residues" evidence="7">
    <location>
        <begin position="877"/>
        <end position="888"/>
    </location>
</feature>
<dbReference type="SUPFAM" id="SSF53067">
    <property type="entry name" value="Actin-like ATPase domain"/>
    <property type="match status" value="2"/>
</dbReference>
<gene>
    <name evidence="9" type="ORF">WJX75_002073</name>
</gene>
<dbReference type="PROSITE" id="PS51257">
    <property type="entry name" value="PROKAR_LIPOPROTEIN"/>
    <property type="match status" value="1"/>
</dbReference>
<keyword evidence="3" id="KW-0547">Nucleotide-binding</keyword>
<feature type="compositionally biased region" description="Basic residues" evidence="7">
    <location>
        <begin position="840"/>
        <end position="849"/>
    </location>
</feature>
<proteinExistence type="predicted"/>
<dbReference type="Gene3D" id="3.30.420.40">
    <property type="match status" value="2"/>
</dbReference>
<dbReference type="PRINTS" id="PR00301">
    <property type="entry name" value="HEATSHOCK70"/>
</dbReference>
<keyword evidence="6" id="KW-0143">Chaperone</keyword>
<dbReference type="InterPro" id="IPR013126">
    <property type="entry name" value="Hsp_70_fam"/>
</dbReference>
<evidence type="ECO:0000256" key="7">
    <source>
        <dbReference type="SAM" id="MobiDB-lite"/>
    </source>
</evidence>
<dbReference type="Proteomes" id="UP001491310">
    <property type="component" value="Unassembled WGS sequence"/>
</dbReference>
<feature type="signal peptide" evidence="8">
    <location>
        <begin position="1"/>
        <end position="31"/>
    </location>
</feature>
<feature type="compositionally biased region" description="Polar residues" evidence="7">
    <location>
        <begin position="856"/>
        <end position="872"/>
    </location>
</feature>
<dbReference type="Gene3D" id="3.30.30.30">
    <property type="match status" value="1"/>
</dbReference>
<sequence>MEKWRQLAPGGRGRPWVALAFCILQISAACAGPLMAVDLGGEFIKVSVVKPGRTPISIVPNEMSKRRTSAQVAFVDGDRLLGEEAAALAVRYPDRVYARTRDLLGKLAASEAVGSLLADNHLPYTIVEDEQRKTVSVKTDAGELLSAEALVASILHYAQRITSAASEGAPVVDCVIVVPPFFGPAQRQGLIDAAQLAGLNVLALVNSHAAAALQYGIERDFTNKTEWVVLYDMGATSTEAALVKFSSFSVKEFGKPKTHSQFEVKDVVWDERLGAEKLDLLLLDHFADEFQAKHGTDIRQFPKAVAKLKRQVKRTKEILSANSGAPISVEELHNGIDFRSQTTREQFEGLAGDFFTRAAAPLQALLERSGLTTGDLSAVELLGGGSRVPAVQAALSRVLGGRALDKHLDADEAVVLGAGLFAANLSTTFRLRKFGMADCATYPIQYQLENEGGAAGLEEAEYKPKQLLPFMKRIPARRLVHLPEQAADPLSFTLSYNSSYPLPSGIASPVLAQYDITGINNVSAKHNEPGKLNLHVHADASGLIHVDKAEAVLDVMEEYTVKVPVKKAGNDIAPGAKDSAGKGDKAAASGKEPEDAAAAGEAAEAEATEGSAAAANETQPEKVEYEEVTKTRKKTLRLPLKLSGSGFAMPKMTPAQIKEGKKLMTQLAAKDNEKRDAAAAKNDLESYIIATGSTLEEPNVEEVTTEKQREAFRKALMEVEDWLYTDGEAEKAPVFRKKLGELRAMGDPMAFRAAEAEARPGAVAAAQGMLDMWRKAANLWPTQRPWMNATDIKGLLDAIDAYEGWLNKELKKQKKLKPHEDPVLKSADVDAKLDEVRKQFTKLKNKKQPKPAAPANDTSAGDETATPGSDQTPAAEEQPDLDMEVGDEEGVRLDLEEGSEGESAAKDEL</sequence>
<evidence type="ECO:0008006" key="11">
    <source>
        <dbReference type="Google" id="ProtNLM"/>
    </source>
</evidence>
<organism evidence="9 10">
    <name type="scientific">Coccomyxa subellipsoidea</name>
    <dbReference type="NCBI Taxonomy" id="248742"/>
    <lineage>
        <taxon>Eukaryota</taxon>
        <taxon>Viridiplantae</taxon>
        <taxon>Chlorophyta</taxon>
        <taxon>core chlorophytes</taxon>
        <taxon>Trebouxiophyceae</taxon>
        <taxon>Trebouxiophyceae incertae sedis</taxon>
        <taxon>Coccomyxaceae</taxon>
        <taxon>Coccomyxa</taxon>
    </lineage>
</organism>
<keyword evidence="10" id="KW-1185">Reference proteome</keyword>
<evidence type="ECO:0000256" key="5">
    <source>
        <dbReference type="ARBA" id="ARBA00022840"/>
    </source>
</evidence>
<feature type="compositionally biased region" description="Low complexity" evidence="7">
    <location>
        <begin position="586"/>
        <end position="602"/>
    </location>
</feature>
<dbReference type="Pfam" id="PF00012">
    <property type="entry name" value="HSP70"/>
    <property type="match status" value="1"/>
</dbReference>
<feature type="region of interest" description="Disordered" evidence="7">
    <location>
        <begin position="570"/>
        <end position="630"/>
    </location>
</feature>
<evidence type="ECO:0000256" key="8">
    <source>
        <dbReference type="SAM" id="SignalP"/>
    </source>
</evidence>
<protein>
    <recommendedName>
        <fullName evidence="11">HSP70-domain-containing protein</fullName>
    </recommendedName>
</protein>
<dbReference type="InterPro" id="IPR018181">
    <property type="entry name" value="Heat_shock_70_CS"/>
</dbReference>
<dbReference type="EMBL" id="JALJOT010000008">
    <property type="protein sequence ID" value="KAK9908046.1"/>
    <property type="molecule type" value="Genomic_DNA"/>
</dbReference>
<evidence type="ECO:0000256" key="3">
    <source>
        <dbReference type="ARBA" id="ARBA00022741"/>
    </source>
</evidence>
<dbReference type="SUPFAM" id="SSF100934">
    <property type="entry name" value="Heat shock protein 70kD (HSP70), C-terminal subdomain"/>
    <property type="match status" value="1"/>
</dbReference>
<dbReference type="PANTHER" id="PTHR45639:SF3">
    <property type="entry name" value="HYPOXIA UP-REGULATED PROTEIN 1"/>
    <property type="match status" value="1"/>
</dbReference>
<reference evidence="9 10" key="1">
    <citation type="journal article" date="2024" name="Nat. Commun.">
        <title>Phylogenomics reveals the evolutionary origins of lichenization in chlorophyte algae.</title>
        <authorList>
            <person name="Puginier C."/>
            <person name="Libourel C."/>
            <person name="Otte J."/>
            <person name="Skaloud P."/>
            <person name="Haon M."/>
            <person name="Grisel S."/>
            <person name="Petersen M."/>
            <person name="Berrin J.G."/>
            <person name="Delaux P.M."/>
            <person name="Dal Grande F."/>
            <person name="Keller J."/>
        </authorList>
    </citation>
    <scope>NUCLEOTIDE SEQUENCE [LARGE SCALE GENOMIC DNA]</scope>
    <source>
        <strain evidence="9 10">SAG 216-7</strain>
    </source>
</reference>
<dbReference type="Gene3D" id="2.60.34.10">
    <property type="entry name" value="Substrate Binding Domain Of DNAk, Chain A, domain 1"/>
    <property type="match status" value="1"/>
</dbReference>
<dbReference type="InterPro" id="IPR043129">
    <property type="entry name" value="ATPase_NBD"/>
</dbReference>